<organism evidence="1">
    <name type="scientific">Triticum urartu</name>
    <name type="common">Red wild einkorn</name>
    <name type="synonym">Crithodium urartu</name>
    <dbReference type="NCBI Taxonomy" id="4572"/>
    <lineage>
        <taxon>Eukaryota</taxon>
        <taxon>Viridiplantae</taxon>
        <taxon>Streptophyta</taxon>
        <taxon>Embryophyta</taxon>
        <taxon>Tracheophyta</taxon>
        <taxon>Spermatophyta</taxon>
        <taxon>Magnoliopsida</taxon>
        <taxon>Liliopsida</taxon>
        <taxon>Poales</taxon>
        <taxon>Poaceae</taxon>
        <taxon>BOP clade</taxon>
        <taxon>Pooideae</taxon>
        <taxon>Triticodae</taxon>
        <taxon>Triticeae</taxon>
        <taxon>Triticinae</taxon>
        <taxon>Triticum</taxon>
    </lineage>
</organism>
<dbReference type="STRING" id="4572.M7ZF21"/>
<dbReference type="eggNOG" id="KOG0753">
    <property type="taxonomic scope" value="Eukaryota"/>
</dbReference>
<evidence type="ECO:0000313" key="1">
    <source>
        <dbReference type="EMBL" id="EMS58236.1"/>
    </source>
</evidence>
<proteinExistence type="predicted"/>
<reference evidence="1" key="1">
    <citation type="journal article" date="2013" name="Nature">
        <title>Draft genome of the wheat A-genome progenitor Triticum urartu.</title>
        <authorList>
            <person name="Ling H.Q."/>
            <person name="Zhao S."/>
            <person name="Liu D."/>
            <person name="Wang J."/>
            <person name="Sun H."/>
            <person name="Zhang C."/>
            <person name="Fan H."/>
            <person name="Li D."/>
            <person name="Dong L."/>
            <person name="Tao Y."/>
            <person name="Gao C."/>
            <person name="Wu H."/>
            <person name="Li Y."/>
            <person name="Cui Y."/>
            <person name="Guo X."/>
            <person name="Zheng S."/>
            <person name="Wang B."/>
            <person name="Yu K."/>
            <person name="Liang Q."/>
            <person name="Yang W."/>
            <person name="Lou X."/>
            <person name="Chen J."/>
            <person name="Feng M."/>
            <person name="Jian J."/>
            <person name="Zhang X."/>
            <person name="Luo G."/>
            <person name="Jiang Y."/>
            <person name="Liu J."/>
            <person name="Wang Z."/>
            <person name="Sha Y."/>
            <person name="Zhang B."/>
            <person name="Wu H."/>
            <person name="Tang D."/>
            <person name="Shen Q."/>
            <person name="Xue P."/>
            <person name="Zou S."/>
            <person name="Wang X."/>
            <person name="Liu X."/>
            <person name="Wang F."/>
            <person name="Yang Y."/>
            <person name="An X."/>
            <person name="Dong Z."/>
            <person name="Zhang K."/>
            <person name="Zhang X."/>
            <person name="Luo M.C."/>
            <person name="Dvorak J."/>
            <person name="Tong Y."/>
            <person name="Wang J."/>
            <person name="Yang H."/>
            <person name="Li Z."/>
            <person name="Wang D."/>
            <person name="Zhang A."/>
            <person name="Wang J."/>
        </authorList>
    </citation>
    <scope>NUCLEOTIDE SEQUENCE</scope>
</reference>
<protein>
    <submittedName>
        <fullName evidence="1">Uncharacterized protein</fullName>
    </submittedName>
</protein>
<sequence length="105" mass="11385">MRGLHIRAVKGALAIAVANPTDLVKLRPQSEGKLAPGRGCCFVRTDVGLNVGHEAIINASELFSYDQVKQSLSNFLGSKTTSSLISSLVWVLNSLLFMLVLRSTW</sequence>
<dbReference type="AlphaFoldDB" id="M7ZF21"/>
<gene>
    <name evidence="1" type="ORF">TRIUR3_28247</name>
</gene>
<dbReference type="EMBL" id="KD135152">
    <property type="protein sequence ID" value="EMS58236.1"/>
    <property type="molecule type" value="Genomic_DNA"/>
</dbReference>
<name>M7ZF21_TRIUA</name>
<accession>M7ZF21</accession>